<organism evidence="2">
    <name type="scientific">Pleurostomum flabellatum</name>
    <dbReference type="NCBI Taxonomy" id="405751"/>
    <lineage>
        <taxon>Eukaryota</taxon>
        <taxon>Discoba</taxon>
        <taxon>Heterolobosea</taxon>
        <taxon>Tulamoebidae</taxon>
        <taxon>Pleurostomum</taxon>
    </lineage>
</organism>
<reference evidence="2" key="1">
    <citation type="journal article" date="2021" name="Genome Biol.">
        <title>Evolutionary history of mitochondrial genomes in Discoba, including the extreme halophile Pleurostomum flabellatum (Heterolobosea).</title>
        <authorList>
            <person name="Ettahi K."/>
            <person name="Lhee D.H."/>
            <person name="Sung J.Y."/>
            <person name="Simpson A.G.B."/>
            <person name="Park J.S."/>
            <person name="Yoon H.S."/>
        </authorList>
    </citation>
    <scope>NUCLEOTIDE SEQUENCE</scope>
</reference>
<dbReference type="RefSeq" id="YP_010049270.1">
    <property type="nucleotide sequence ID" value="NC_054363.1"/>
</dbReference>
<keyword evidence="1" id="KW-0472">Membrane</keyword>
<sequence length="39" mass="4823">MNQGQGQGKVYLQLKYKHCSYIDRLILIHFYFYIIWPML</sequence>
<keyword evidence="1" id="KW-1133">Transmembrane helix</keyword>
<keyword evidence="2" id="KW-0496">Mitochondrion</keyword>
<evidence type="ECO:0000256" key="1">
    <source>
        <dbReference type="SAM" id="Phobius"/>
    </source>
</evidence>
<protein>
    <submittedName>
        <fullName evidence="2">Uncharacterized protein</fullName>
    </submittedName>
</protein>
<name>A0A7T0M4Q4_9EUKA</name>
<evidence type="ECO:0000313" key="2">
    <source>
        <dbReference type="EMBL" id="QPL15644.1"/>
    </source>
</evidence>
<keyword evidence="1" id="KW-0812">Transmembrane</keyword>
<accession>A0A7T0M4Q4</accession>
<geneLocation type="mitochondrion" evidence="2"/>
<feature type="transmembrane region" description="Helical" evidence="1">
    <location>
        <begin position="21"/>
        <end position="38"/>
    </location>
</feature>
<dbReference type="GeneID" id="63660934"/>
<gene>
    <name evidence="2" type="primary">orf41</name>
</gene>
<proteinExistence type="predicted"/>
<dbReference type="AlphaFoldDB" id="A0A7T0M4Q4"/>
<dbReference type="EMBL" id="MT843578">
    <property type="protein sequence ID" value="QPL15644.1"/>
    <property type="molecule type" value="Genomic_DNA"/>
</dbReference>